<proteinExistence type="predicted"/>
<dbReference type="RefSeq" id="WP_138643480.1">
    <property type="nucleotide sequence ID" value="NZ_VCKW01000008.1"/>
</dbReference>
<comment type="caution">
    <text evidence="2">The sequence shown here is derived from an EMBL/GenBank/DDBJ whole genome shotgun (WGS) entry which is preliminary data.</text>
</comment>
<dbReference type="EMBL" id="VCKW01000008">
    <property type="protein sequence ID" value="TMR06863.1"/>
    <property type="molecule type" value="Genomic_DNA"/>
</dbReference>
<gene>
    <name evidence="2" type="ORF">ETD83_03010</name>
</gene>
<evidence type="ECO:0000256" key="1">
    <source>
        <dbReference type="SAM" id="MobiDB-lite"/>
    </source>
</evidence>
<protein>
    <submittedName>
        <fullName evidence="2">Uncharacterized protein</fullName>
    </submittedName>
</protein>
<feature type="compositionally biased region" description="Basic residues" evidence="1">
    <location>
        <begin position="193"/>
        <end position="202"/>
    </location>
</feature>
<organism evidence="2 3">
    <name type="scientific">Actinomadura soli</name>
    <dbReference type="NCBI Taxonomy" id="2508997"/>
    <lineage>
        <taxon>Bacteria</taxon>
        <taxon>Bacillati</taxon>
        <taxon>Actinomycetota</taxon>
        <taxon>Actinomycetes</taxon>
        <taxon>Streptosporangiales</taxon>
        <taxon>Thermomonosporaceae</taxon>
        <taxon>Actinomadura</taxon>
    </lineage>
</organism>
<evidence type="ECO:0000313" key="3">
    <source>
        <dbReference type="Proteomes" id="UP000309174"/>
    </source>
</evidence>
<accession>A0A5C4JIR1</accession>
<dbReference type="OrthoDB" id="3340672at2"/>
<feature type="region of interest" description="Disordered" evidence="1">
    <location>
        <begin position="179"/>
        <end position="202"/>
    </location>
</feature>
<evidence type="ECO:0000313" key="2">
    <source>
        <dbReference type="EMBL" id="TMR06863.1"/>
    </source>
</evidence>
<reference evidence="2 3" key="1">
    <citation type="submission" date="2019-05" db="EMBL/GenBank/DDBJ databases">
        <title>Draft genome sequence of Actinomadura sp. 14C53.</title>
        <authorList>
            <person name="Saricaoglu S."/>
            <person name="Isik K."/>
        </authorList>
    </citation>
    <scope>NUCLEOTIDE SEQUENCE [LARGE SCALE GENOMIC DNA]</scope>
    <source>
        <strain evidence="2 3">14C53</strain>
    </source>
</reference>
<dbReference type="Proteomes" id="UP000309174">
    <property type="component" value="Unassembled WGS sequence"/>
</dbReference>
<sequence length="202" mass="22222">MTPSAAADELTPLAERIARLATERGLTLIPATPTSHGPTVHLEPDDLSVATFLDLAVTADQRLVYLASDRFDADKFAELDAVAADTEADDDTRRQASALRAKAAQYAGRPISLEAAFVLQGVEHRWCVQARWFDAFEEELAGITASDEEPWQELPEAEEKALADRLTAELIALPDFRAASSEQGRCGTDPLRHSRTRRHTQR</sequence>
<keyword evidence="3" id="KW-1185">Reference proteome</keyword>
<name>A0A5C4JIR1_9ACTN</name>
<dbReference type="AlphaFoldDB" id="A0A5C4JIR1"/>